<gene>
    <name evidence="5" type="ORF">ABI_44550</name>
</gene>
<dbReference type="STRING" id="715226.ABI_44550"/>
<protein>
    <submittedName>
        <fullName evidence="5">Phosphate butyryltransferase</fullName>
        <ecNumber evidence="5">2.3.1.19</ecNumber>
    </submittedName>
</protein>
<keyword evidence="3 5" id="KW-0012">Acyltransferase</keyword>
<dbReference type="OrthoDB" id="9800237at2"/>
<comment type="similarity">
    <text evidence="1">Belongs to the phosphate acetyltransferase and butyryltransferase family.</text>
</comment>
<dbReference type="Gene3D" id="3.40.718.10">
    <property type="entry name" value="Isopropylmalate Dehydrogenase"/>
    <property type="match status" value="1"/>
</dbReference>
<dbReference type="RefSeq" id="WP_006275228.1">
    <property type="nucleotide sequence ID" value="NZ_GL883080.1"/>
</dbReference>
<dbReference type="HOGENOM" id="CLU_056531_1_0_5"/>
<evidence type="ECO:0000256" key="1">
    <source>
        <dbReference type="ARBA" id="ARBA00005656"/>
    </source>
</evidence>
<sequence>MPDEILIQHPYAGLLDGAKTLPRLRVAIVHPVSSDAIEAAADAASHGLIEPVLIGPAARIRDAAGAVDISRWEIIDTEHSHAAAETAVGLAASGRVDALMKGALHSDELLRPVVAAGSGLRTERRISHAYLLDVPTYPKPLIITDAAVNITPDLAAKADICRNAIALWRSLFGEDRPPKLAVLAAVETVTADMPSTLDAAALCKMSDRGQITGAIIDGPLAYDNIISREAAADKGIVSEVAGDADIVLVPNIETGNALAKQLIYLGGAQAAGIVLGARVPIILTSRADSQATRLMSCVCAVYLAAARRQGRIK</sequence>
<dbReference type="eggNOG" id="COG0280">
    <property type="taxonomic scope" value="Bacteria"/>
</dbReference>
<dbReference type="SUPFAM" id="SSF53659">
    <property type="entry name" value="Isocitrate/Isopropylmalate dehydrogenase-like"/>
    <property type="match status" value="1"/>
</dbReference>
<dbReference type="PANTHER" id="PTHR43356">
    <property type="entry name" value="PHOSPHATE ACETYLTRANSFERASE"/>
    <property type="match status" value="1"/>
</dbReference>
<dbReference type="Proteomes" id="UP000006512">
    <property type="component" value="Unassembled WGS sequence"/>
</dbReference>
<proteinExistence type="inferred from homology"/>
<evidence type="ECO:0000256" key="3">
    <source>
        <dbReference type="ARBA" id="ARBA00023315"/>
    </source>
</evidence>
<dbReference type="NCBIfam" id="NF008852">
    <property type="entry name" value="PRK11890.1"/>
    <property type="match status" value="1"/>
</dbReference>
<keyword evidence="6" id="KW-1185">Reference proteome</keyword>
<dbReference type="EC" id="2.3.1.19" evidence="5"/>
<evidence type="ECO:0000313" key="6">
    <source>
        <dbReference type="Proteomes" id="UP000006512"/>
    </source>
</evidence>
<dbReference type="InterPro" id="IPR002505">
    <property type="entry name" value="PTA_PTB"/>
</dbReference>
<name>F4QTF8_9CAUL</name>
<dbReference type="NCBIfam" id="NF006045">
    <property type="entry name" value="PRK08190.1"/>
    <property type="match status" value="1"/>
</dbReference>
<dbReference type="PIRSF" id="PIRSF000428">
    <property type="entry name" value="P_Ac_trans"/>
    <property type="match status" value="1"/>
</dbReference>
<feature type="domain" description="Phosphate acetyl/butaryl transferase" evidence="4">
    <location>
        <begin position="86"/>
        <end position="295"/>
    </location>
</feature>
<dbReference type="GO" id="GO:0050182">
    <property type="term" value="F:phosphate butyryltransferase activity"/>
    <property type="evidence" value="ECO:0007669"/>
    <property type="project" value="UniProtKB-EC"/>
</dbReference>
<dbReference type="AlphaFoldDB" id="F4QTF8"/>
<keyword evidence="2 5" id="KW-0808">Transferase</keyword>
<evidence type="ECO:0000313" key="5">
    <source>
        <dbReference type="EMBL" id="EGF90028.1"/>
    </source>
</evidence>
<organism evidence="5 6">
    <name type="scientific">Asticcacaulis biprosthecium C19</name>
    <dbReference type="NCBI Taxonomy" id="715226"/>
    <lineage>
        <taxon>Bacteria</taxon>
        <taxon>Pseudomonadati</taxon>
        <taxon>Pseudomonadota</taxon>
        <taxon>Alphaproteobacteria</taxon>
        <taxon>Caulobacterales</taxon>
        <taxon>Caulobacteraceae</taxon>
        <taxon>Asticcacaulis</taxon>
    </lineage>
</organism>
<dbReference type="InterPro" id="IPR012147">
    <property type="entry name" value="P_Ac_Bu_trans"/>
</dbReference>
<accession>F4QTF8</accession>
<evidence type="ECO:0000259" key="4">
    <source>
        <dbReference type="Pfam" id="PF01515"/>
    </source>
</evidence>
<evidence type="ECO:0000256" key="2">
    <source>
        <dbReference type="ARBA" id="ARBA00022679"/>
    </source>
</evidence>
<dbReference type="EMBL" id="GL883080">
    <property type="protein sequence ID" value="EGF90028.1"/>
    <property type="molecule type" value="Genomic_DNA"/>
</dbReference>
<reference evidence="6" key="1">
    <citation type="submission" date="2011-03" db="EMBL/GenBank/DDBJ databases">
        <title>Draft genome sequence of Brevundimonas diminuta.</title>
        <authorList>
            <person name="Brown P.J.B."/>
            <person name="Buechlein A."/>
            <person name="Hemmerich C."/>
            <person name="Brun Y.V."/>
        </authorList>
    </citation>
    <scope>NUCLEOTIDE SEQUENCE [LARGE SCALE GENOMIC DNA]</scope>
    <source>
        <strain evidence="6">C19</strain>
    </source>
</reference>
<dbReference type="InterPro" id="IPR050500">
    <property type="entry name" value="Phos_Acetyltrans/Butyryltrans"/>
</dbReference>
<dbReference type="PANTHER" id="PTHR43356:SF2">
    <property type="entry name" value="PHOSPHATE ACETYLTRANSFERASE"/>
    <property type="match status" value="1"/>
</dbReference>
<dbReference type="Pfam" id="PF01515">
    <property type="entry name" value="PTA_PTB"/>
    <property type="match status" value="1"/>
</dbReference>